<dbReference type="Proteomes" id="UP000216991">
    <property type="component" value="Unassembled WGS sequence"/>
</dbReference>
<keyword evidence="4" id="KW-1185">Reference proteome</keyword>
<protein>
    <recommendedName>
        <fullName evidence="2">HTH-like domain-containing protein</fullName>
    </recommendedName>
</protein>
<sequence>MLDANFRVYGVRKIWHQLPREGFDVARRAVAPLMRTMARADVIRGKPVRTTICGRSAPCPLDRVNRQSHTPAPDMLWVSESASPPFGPRTS</sequence>
<comment type="caution">
    <text evidence="3">The sequence shown here is derived from an EMBL/GenBank/DDBJ whole genome shotgun (WGS) entry which is preliminary data.</text>
</comment>
<dbReference type="AlphaFoldDB" id="A0A255Y5D6"/>
<evidence type="ECO:0000313" key="4">
    <source>
        <dbReference type="Proteomes" id="UP000216991"/>
    </source>
</evidence>
<dbReference type="OrthoDB" id="9803878at2"/>
<evidence type="ECO:0000313" key="3">
    <source>
        <dbReference type="EMBL" id="OYQ23884.1"/>
    </source>
</evidence>
<reference evidence="3 4" key="1">
    <citation type="submission" date="2017-07" db="EMBL/GenBank/DDBJ databases">
        <title>Sandarakinorhabdus cyanobacteriorum sp. nov., a novel bacterium isolated from cyanobacterial aggregates in a eutrophic lake.</title>
        <authorList>
            <person name="Cai H."/>
        </authorList>
    </citation>
    <scope>NUCLEOTIDE SEQUENCE [LARGE SCALE GENOMIC DNA]</scope>
    <source>
        <strain evidence="3 4">TH057</strain>
    </source>
</reference>
<dbReference type="EMBL" id="NOXT01000127">
    <property type="protein sequence ID" value="OYQ23884.1"/>
    <property type="molecule type" value="Genomic_DNA"/>
</dbReference>
<name>A0A255Y5D6_9SPHN</name>
<dbReference type="Pfam" id="PF13276">
    <property type="entry name" value="HTH_21"/>
    <property type="match status" value="1"/>
</dbReference>
<organism evidence="3 4">
    <name type="scientific">Sandarakinorhabdus cyanobacteriorum</name>
    <dbReference type="NCBI Taxonomy" id="1981098"/>
    <lineage>
        <taxon>Bacteria</taxon>
        <taxon>Pseudomonadati</taxon>
        <taxon>Pseudomonadota</taxon>
        <taxon>Alphaproteobacteria</taxon>
        <taxon>Sphingomonadales</taxon>
        <taxon>Sphingosinicellaceae</taxon>
        <taxon>Sandarakinorhabdus</taxon>
    </lineage>
</organism>
<feature type="region of interest" description="Disordered" evidence="1">
    <location>
        <begin position="63"/>
        <end position="91"/>
    </location>
</feature>
<feature type="domain" description="HTH-like" evidence="2">
    <location>
        <begin position="3"/>
        <end position="37"/>
    </location>
</feature>
<evidence type="ECO:0000256" key="1">
    <source>
        <dbReference type="SAM" id="MobiDB-lite"/>
    </source>
</evidence>
<proteinExistence type="predicted"/>
<accession>A0A255Y5D6</accession>
<evidence type="ECO:0000259" key="2">
    <source>
        <dbReference type="Pfam" id="PF13276"/>
    </source>
</evidence>
<gene>
    <name evidence="3" type="ORF">CHU93_16670</name>
</gene>
<dbReference type="InterPro" id="IPR025948">
    <property type="entry name" value="HTH-like_dom"/>
</dbReference>